<dbReference type="Proteomes" id="UP000562045">
    <property type="component" value="Unassembled WGS sequence"/>
</dbReference>
<evidence type="ECO:0000313" key="2">
    <source>
        <dbReference type="Proteomes" id="UP000562045"/>
    </source>
</evidence>
<dbReference type="EMBL" id="JACBZM010000001">
    <property type="protein sequence ID" value="NYI45477.1"/>
    <property type="molecule type" value="Genomic_DNA"/>
</dbReference>
<evidence type="ECO:0000313" key="1">
    <source>
        <dbReference type="EMBL" id="NYI45477.1"/>
    </source>
</evidence>
<dbReference type="AlphaFoldDB" id="A0A7Y9ZHC3"/>
<protein>
    <submittedName>
        <fullName evidence="1">Uncharacterized protein</fullName>
    </submittedName>
</protein>
<sequence>MTQQPKVFELPSLHVATDFDKESVSHELPISLDQNVPGAVALIDGAVRAPHRLARVVRPSGLLGLSIVPTTEVLTVQVDLRVDALSNRMWHDHLIGTRAKMKRNDDKDAEVEMPDVSGRHRSLRITAQGRAVAGAVLGLRPLDGEASTERVVFQVTPDQIGEDGLLMIGLESTRADDRAWPNGAAMEDGAVGVAISRVHLRLGAEPVKPRVAVGRRDDQGALVLGQSGVLVVNPGEPDRGSRVEVAVRGIGGDRLRGRRARVKHPGRAVRELAQDRTVDRTHGIALSVLTLDGDEVPGARIDGPVLELPAGTGPVLVRLQKSTPGGAPSLVDWAVTVR</sequence>
<dbReference type="RefSeq" id="WP_036550050.1">
    <property type="nucleotide sequence ID" value="NZ_JACBZM010000001.1"/>
</dbReference>
<gene>
    <name evidence="1" type="ORF">BJ993_002557</name>
</gene>
<accession>A0A7Y9ZHC3</accession>
<name>A0A7Y9ZHC3_9ACTN</name>
<organism evidence="1 2">
    <name type="scientific">Nocardioides aromaticivorans</name>
    <dbReference type="NCBI Taxonomy" id="200618"/>
    <lineage>
        <taxon>Bacteria</taxon>
        <taxon>Bacillati</taxon>
        <taxon>Actinomycetota</taxon>
        <taxon>Actinomycetes</taxon>
        <taxon>Propionibacteriales</taxon>
        <taxon>Nocardioidaceae</taxon>
        <taxon>Nocardioides</taxon>
    </lineage>
</organism>
<reference evidence="1 2" key="1">
    <citation type="submission" date="2020-07" db="EMBL/GenBank/DDBJ databases">
        <title>Sequencing the genomes of 1000 actinobacteria strains.</title>
        <authorList>
            <person name="Klenk H.-P."/>
        </authorList>
    </citation>
    <scope>NUCLEOTIDE SEQUENCE [LARGE SCALE GENOMIC DNA]</scope>
    <source>
        <strain evidence="1 2">DSM 15131</strain>
    </source>
</reference>
<comment type="caution">
    <text evidence="1">The sequence shown here is derived from an EMBL/GenBank/DDBJ whole genome shotgun (WGS) entry which is preliminary data.</text>
</comment>
<proteinExistence type="predicted"/>